<dbReference type="PANTHER" id="PTHR21666:SF270">
    <property type="entry name" value="MUREIN HYDROLASE ACTIVATOR ENVC"/>
    <property type="match status" value="1"/>
</dbReference>
<name>A0A1M7Z6R6_9BACT</name>
<accession>A0A1M7Z6R6</accession>
<dbReference type="GO" id="GO:0004222">
    <property type="term" value="F:metalloendopeptidase activity"/>
    <property type="evidence" value="ECO:0007669"/>
    <property type="project" value="TreeGrafter"/>
</dbReference>
<sequence length="625" mass="71031">MRLNNSFLYFILFFLVLSQISFSQGVIKNHFRSPVKPGGRNYLSGNFSELRPSHFHTGLDYKFGGVEGEPIYAAADGWIHRIKISTYGYGNVIYMKHPTGHITLYGHLRNFNPKLQKYIIQKMYEAKVNDLEVYPEPGEIQIKKGERIADGGNSGSSGGPHLHFEIRDSLDRAMDPLLFGFPEIIDKTAPTPQKVALVPLDITSRINGKYQREEFSLSPITGGYRIPSNIEITGRVGLEFQGFDQLDGASNRNGFPTFEIFEEDSLKYSLVVDKVDFNISRQFLLHTHNNRFTKLYFQPNLKFDYFHPKNQQTGHLELEPGVKKDYQLQLKDAYGNTRKINFTLVGKDQDFVVNDGAAPSKTQIDYIGNILKIKAPITPMGGLAKYYVGTQTFEMLPAYQDANSRTYLWDMRFGVPDQIDICSEVIQTPLKAIISAGEEKLYAEKGVQIHFDENTLLDHLFLRIEESGTVTSPRLTINDPTEYLWNSMEVLWYANPGNLDKSRAHVYQVNSRGSKSFVGGTWEDGAIRFKTRNFGTFMLAEDVKAPSITPIRVNSSEIRFIIKDDLSGIQSFEAMINGEWVLMRYEHKKAQIWSEKLEEKAFQGPVLLRVKDSAGNVAEWKGTIS</sequence>
<feature type="domain" description="M23ase beta-sheet core" evidence="1">
    <location>
        <begin position="55"/>
        <end position="117"/>
    </location>
</feature>
<dbReference type="AlphaFoldDB" id="A0A1M7Z6R6"/>
<dbReference type="EMBL" id="FRXN01000001">
    <property type="protein sequence ID" value="SHO60637.1"/>
    <property type="molecule type" value="Genomic_DNA"/>
</dbReference>
<keyword evidence="3" id="KW-1185">Reference proteome</keyword>
<dbReference type="STRING" id="1073327.SAMN04488108_0926"/>
<evidence type="ECO:0000313" key="2">
    <source>
        <dbReference type="EMBL" id="SHO60637.1"/>
    </source>
</evidence>
<dbReference type="InterPro" id="IPR050570">
    <property type="entry name" value="Cell_wall_metabolism_enzyme"/>
</dbReference>
<dbReference type="InterPro" id="IPR011055">
    <property type="entry name" value="Dup_hybrid_motif"/>
</dbReference>
<proteinExistence type="predicted"/>
<dbReference type="PANTHER" id="PTHR21666">
    <property type="entry name" value="PEPTIDASE-RELATED"/>
    <property type="match status" value="1"/>
</dbReference>
<dbReference type="SUPFAM" id="SSF51261">
    <property type="entry name" value="Duplicated hybrid motif"/>
    <property type="match status" value="1"/>
</dbReference>
<gene>
    <name evidence="2" type="ORF">SAMN04488108_0926</name>
</gene>
<dbReference type="InterPro" id="IPR016047">
    <property type="entry name" value="M23ase_b-sheet_dom"/>
</dbReference>
<evidence type="ECO:0000313" key="3">
    <source>
        <dbReference type="Proteomes" id="UP000184609"/>
    </source>
</evidence>
<evidence type="ECO:0000259" key="1">
    <source>
        <dbReference type="Pfam" id="PF01551"/>
    </source>
</evidence>
<dbReference type="Gene3D" id="2.70.70.10">
    <property type="entry name" value="Glucose Permease (Domain IIA)"/>
    <property type="match status" value="1"/>
</dbReference>
<dbReference type="CDD" id="cd12797">
    <property type="entry name" value="M23_peptidase"/>
    <property type="match status" value="1"/>
</dbReference>
<dbReference type="Proteomes" id="UP000184609">
    <property type="component" value="Unassembled WGS sequence"/>
</dbReference>
<organism evidence="2 3">
    <name type="scientific">Algoriphagus zhangzhouensis</name>
    <dbReference type="NCBI Taxonomy" id="1073327"/>
    <lineage>
        <taxon>Bacteria</taxon>
        <taxon>Pseudomonadati</taxon>
        <taxon>Bacteroidota</taxon>
        <taxon>Cytophagia</taxon>
        <taxon>Cytophagales</taxon>
        <taxon>Cyclobacteriaceae</taxon>
        <taxon>Algoriphagus</taxon>
    </lineage>
</organism>
<protein>
    <submittedName>
        <fullName evidence="2">Peptidase family M23</fullName>
    </submittedName>
</protein>
<reference evidence="3" key="1">
    <citation type="submission" date="2016-12" db="EMBL/GenBank/DDBJ databases">
        <authorList>
            <person name="Varghese N."/>
            <person name="Submissions S."/>
        </authorList>
    </citation>
    <scope>NUCLEOTIDE SEQUENCE [LARGE SCALE GENOMIC DNA]</scope>
    <source>
        <strain evidence="3">DSM 25035</strain>
    </source>
</reference>
<dbReference type="Pfam" id="PF01551">
    <property type="entry name" value="Peptidase_M23"/>
    <property type="match status" value="1"/>
</dbReference>